<name>A0A1G2KW65_9BACT</name>
<protein>
    <submittedName>
        <fullName evidence="2">Uncharacterized protein</fullName>
    </submittedName>
</protein>
<dbReference type="Proteomes" id="UP000177811">
    <property type="component" value="Unassembled WGS sequence"/>
</dbReference>
<organism evidence="2 3">
    <name type="scientific">Candidatus Sungbacteria bacterium RIFCSPHIGHO2_02_FULL_51_29</name>
    <dbReference type="NCBI Taxonomy" id="1802273"/>
    <lineage>
        <taxon>Bacteria</taxon>
        <taxon>Candidatus Sungiibacteriota</taxon>
    </lineage>
</organism>
<feature type="region of interest" description="Disordered" evidence="1">
    <location>
        <begin position="96"/>
        <end position="119"/>
    </location>
</feature>
<feature type="compositionally biased region" description="Basic and acidic residues" evidence="1">
    <location>
        <begin position="96"/>
        <end position="111"/>
    </location>
</feature>
<evidence type="ECO:0000313" key="2">
    <source>
        <dbReference type="EMBL" id="OHA03685.1"/>
    </source>
</evidence>
<dbReference type="AlphaFoldDB" id="A0A1G2KW65"/>
<accession>A0A1G2KW65</accession>
<evidence type="ECO:0000256" key="1">
    <source>
        <dbReference type="SAM" id="MobiDB-lite"/>
    </source>
</evidence>
<dbReference type="EMBL" id="MHQL01000010">
    <property type="protein sequence ID" value="OHA03685.1"/>
    <property type="molecule type" value="Genomic_DNA"/>
</dbReference>
<reference evidence="2 3" key="1">
    <citation type="journal article" date="2016" name="Nat. Commun.">
        <title>Thousands of microbial genomes shed light on interconnected biogeochemical processes in an aquifer system.</title>
        <authorList>
            <person name="Anantharaman K."/>
            <person name="Brown C.T."/>
            <person name="Hug L.A."/>
            <person name="Sharon I."/>
            <person name="Castelle C.J."/>
            <person name="Probst A.J."/>
            <person name="Thomas B.C."/>
            <person name="Singh A."/>
            <person name="Wilkins M.J."/>
            <person name="Karaoz U."/>
            <person name="Brodie E.L."/>
            <person name="Williams K.H."/>
            <person name="Hubbard S.S."/>
            <person name="Banfield J.F."/>
        </authorList>
    </citation>
    <scope>NUCLEOTIDE SEQUENCE [LARGE SCALE GENOMIC DNA]</scope>
</reference>
<evidence type="ECO:0000313" key="3">
    <source>
        <dbReference type="Proteomes" id="UP000177811"/>
    </source>
</evidence>
<proteinExistence type="predicted"/>
<sequence>MLILLALIGIAIIAGIVIFSGLPAQDKRNYTEDEIRVIAKAFLDYMEFHDLFDKEKEMLTPEKREELALQLLKRNRQLDGLISGMTADEHIALDQEVKKQEKEREGKKKPADPVVSAPRRIFSCPRKYLT</sequence>
<comment type="caution">
    <text evidence="2">The sequence shown here is derived from an EMBL/GenBank/DDBJ whole genome shotgun (WGS) entry which is preliminary data.</text>
</comment>
<gene>
    <name evidence="2" type="ORF">A3C16_03555</name>
</gene>